<proteinExistence type="predicted"/>
<dbReference type="EMBL" id="WTUX01000010">
    <property type="protein sequence ID" value="MZR12683.1"/>
    <property type="molecule type" value="Genomic_DNA"/>
</dbReference>
<dbReference type="AlphaFoldDB" id="A0A845M5E1"/>
<gene>
    <name evidence="1" type="ORF">GQE99_06570</name>
</gene>
<sequence>MKTKFTIAANIRCYFTIDVEAETPEAATEKLTYDRVRDEIANTCADDMDFDEPSQVGILDRFTEPGEGTPIEKYLNDPWLNIQYLSSEDAEALIGLIRGHEIDSGAAGRLTRIADALQEHMEYLDRDGATHG</sequence>
<dbReference type="Proteomes" id="UP000467322">
    <property type="component" value="Unassembled WGS sequence"/>
</dbReference>
<reference evidence="1 2" key="1">
    <citation type="submission" date="2019-12" db="EMBL/GenBank/DDBJ databases">
        <title>Maritimibacter sp. nov. sp. isolated from sea sand.</title>
        <authorList>
            <person name="Kim J."/>
            <person name="Jeong S.E."/>
            <person name="Jung H.S."/>
            <person name="Jeon C.O."/>
        </authorList>
    </citation>
    <scope>NUCLEOTIDE SEQUENCE [LARGE SCALE GENOMIC DNA]</scope>
    <source>
        <strain evidence="1 2">DP07</strain>
    </source>
</reference>
<name>A0A845M5E1_9RHOB</name>
<keyword evidence="2" id="KW-1185">Reference proteome</keyword>
<organism evidence="1 2">
    <name type="scientific">Maritimibacter harenae</name>
    <dbReference type="NCBI Taxonomy" id="2606218"/>
    <lineage>
        <taxon>Bacteria</taxon>
        <taxon>Pseudomonadati</taxon>
        <taxon>Pseudomonadota</taxon>
        <taxon>Alphaproteobacteria</taxon>
        <taxon>Rhodobacterales</taxon>
        <taxon>Roseobacteraceae</taxon>
        <taxon>Maritimibacter</taxon>
    </lineage>
</organism>
<evidence type="ECO:0000313" key="1">
    <source>
        <dbReference type="EMBL" id="MZR12683.1"/>
    </source>
</evidence>
<dbReference type="RefSeq" id="WP_161350786.1">
    <property type="nucleotide sequence ID" value="NZ_WTUX01000010.1"/>
</dbReference>
<comment type="caution">
    <text evidence="1">The sequence shown here is derived from an EMBL/GenBank/DDBJ whole genome shotgun (WGS) entry which is preliminary data.</text>
</comment>
<protein>
    <submittedName>
        <fullName evidence="1">Uncharacterized protein</fullName>
    </submittedName>
</protein>
<evidence type="ECO:0000313" key="2">
    <source>
        <dbReference type="Proteomes" id="UP000467322"/>
    </source>
</evidence>
<accession>A0A845M5E1</accession>